<comment type="caution">
    <text evidence="5">The sequence shown here is derived from an EMBL/GenBank/DDBJ whole genome shotgun (WGS) entry which is preliminary data.</text>
</comment>
<proteinExistence type="predicted"/>
<dbReference type="PROSITE" id="PS51864">
    <property type="entry name" value="ASTACIN"/>
    <property type="match status" value="1"/>
</dbReference>
<organism evidence="5 6">
    <name type="scientific">Pristionchus fissidentatus</name>
    <dbReference type="NCBI Taxonomy" id="1538716"/>
    <lineage>
        <taxon>Eukaryota</taxon>
        <taxon>Metazoa</taxon>
        <taxon>Ecdysozoa</taxon>
        <taxon>Nematoda</taxon>
        <taxon>Chromadorea</taxon>
        <taxon>Rhabditida</taxon>
        <taxon>Rhabditina</taxon>
        <taxon>Diplogasteromorpha</taxon>
        <taxon>Diplogasteroidea</taxon>
        <taxon>Neodiplogasteridae</taxon>
        <taxon>Pristionchus</taxon>
    </lineage>
</organism>
<dbReference type="Pfam" id="PF01549">
    <property type="entry name" value="ShK"/>
    <property type="match status" value="2"/>
</dbReference>
<evidence type="ECO:0000256" key="1">
    <source>
        <dbReference type="PROSITE-ProRule" id="PRU01005"/>
    </source>
</evidence>
<evidence type="ECO:0000256" key="2">
    <source>
        <dbReference type="PROSITE-ProRule" id="PRU01211"/>
    </source>
</evidence>
<dbReference type="GO" id="GO:0006508">
    <property type="term" value="P:proteolysis"/>
    <property type="evidence" value="ECO:0007669"/>
    <property type="project" value="InterPro"/>
</dbReference>
<dbReference type="EMBL" id="BTSY01000007">
    <property type="protein sequence ID" value="GMT35507.1"/>
    <property type="molecule type" value="Genomic_DNA"/>
</dbReference>
<feature type="domain" description="ShKT" evidence="3">
    <location>
        <begin position="61"/>
        <end position="97"/>
    </location>
</feature>
<comment type="cofactor">
    <cofactor evidence="2">
        <name>Zn(2+)</name>
        <dbReference type="ChEBI" id="CHEBI:29105"/>
    </cofactor>
    <text evidence="2">Binds 1 zinc ion per subunit.</text>
</comment>
<evidence type="ECO:0008006" key="7">
    <source>
        <dbReference type="Google" id="ProtNLM"/>
    </source>
</evidence>
<evidence type="ECO:0000313" key="6">
    <source>
        <dbReference type="Proteomes" id="UP001432322"/>
    </source>
</evidence>
<keyword evidence="2" id="KW-0479">Metal-binding</keyword>
<dbReference type="SMART" id="SM00254">
    <property type="entry name" value="ShKT"/>
    <property type="match status" value="2"/>
</dbReference>
<protein>
    <recommendedName>
        <fullName evidence="7">ShK domain-containing protein</fullName>
    </recommendedName>
</protein>
<evidence type="ECO:0000259" key="4">
    <source>
        <dbReference type="PROSITE" id="PS51864"/>
    </source>
</evidence>
<evidence type="ECO:0000313" key="5">
    <source>
        <dbReference type="EMBL" id="GMT35507.1"/>
    </source>
</evidence>
<dbReference type="InterPro" id="IPR001506">
    <property type="entry name" value="Peptidase_M12A"/>
</dbReference>
<dbReference type="PANTHER" id="PTHR21724">
    <property type="entry name" value="SHKT DOMAIN-CONTAINING PROTEIN"/>
    <property type="match status" value="1"/>
</dbReference>
<sequence length="144" mass="15813">HYDGNAFGRFDSRSGRRLATMVPIKRGVSLVDNVAFSETDLRKLKALGKCDQKSNSRDSKCGDSSTICEKVASRGLCRDPAYFGLLKDDCKKSCGWCPKNDSSLIDLTCTNTLPNCPALAKSGFCNNPFYKEFKEKCSKSCGLC</sequence>
<dbReference type="PROSITE" id="PS51670">
    <property type="entry name" value="SHKT"/>
    <property type="match status" value="2"/>
</dbReference>
<feature type="non-terminal residue" evidence="5">
    <location>
        <position position="1"/>
    </location>
</feature>
<dbReference type="GO" id="GO:0008270">
    <property type="term" value="F:zinc ion binding"/>
    <property type="evidence" value="ECO:0007669"/>
    <property type="project" value="UniProtKB-UniRule"/>
</dbReference>
<dbReference type="GO" id="GO:0004222">
    <property type="term" value="F:metalloendopeptidase activity"/>
    <property type="evidence" value="ECO:0007669"/>
    <property type="project" value="InterPro"/>
</dbReference>
<dbReference type="AlphaFoldDB" id="A0AAV5WWX0"/>
<name>A0AAV5WWX0_9BILA</name>
<feature type="binding site" evidence="2">
    <location>
        <position position="1"/>
    </location>
    <ligand>
        <name>Zn(2+)</name>
        <dbReference type="ChEBI" id="CHEBI:29105"/>
        <note>catalytic</note>
    </ligand>
</feature>
<accession>A0AAV5WWX0</accession>
<feature type="domain" description="Peptidase M12A" evidence="4">
    <location>
        <begin position="1"/>
        <end position="51"/>
    </location>
</feature>
<dbReference type="InterPro" id="IPR003582">
    <property type="entry name" value="ShKT_dom"/>
</dbReference>
<feature type="domain" description="ShKT" evidence="3">
    <location>
        <begin position="109"/>
        <end position="144"/>
    </location>
</feature>
<keyword evidence="6" id="KW-1185">Reference proteome</keyword>
<reference evidence="5" key="1">
    <citation type="submission" date="2023-10" db="EMBL/GenBank/DDBJ databases">
        <title>Genome assembly of Pristionchus species.</title>
        <authorList>
            <person name="Yoshida K."/>
            <person name="Sommer R.J."/>
        </authorList>
    </citation>
    <scope>NUCLEOTIDE SEQUENCE</scope>
    <source>
        <strain evidence="5">RS5133</strain>
    </source>
</reference>
<gene>
    <name evidence="5" type="ORF">PFISCL1PPCAC_26804</name>
</gene>
<dbReference type="Proteomes" id="UP001432322">
    <property type="component" value="Unassembled WGS sequence"/>
</dbReference>
<dbReference type="PANTHER" id="PTHR21724:SF109">
    <property type="entry name" value="SHKT DOMAIN-CONTAINING PROTEIN"/>
    <property type="match status" value="1"/>
</dbReference>
<evidence type="ECO:0000259" key="3">
    <source>
        <dbReference type="PROSITE" id="PS51670"/>
    </source>
</evidence>
<comment type="caution">
    <text evidence="1">Lacks conserved residue(s) required for the propagation of feature annotation.</text>
</comment>
<keyword evidence="2" id="KW-0862">Zinc</keyword>
<dbReference type="Gene3D" id="1.10.10.1940">
    <property type="match status" value="2"/>
</dbReference>